<organism evidence="5 6">
    <name type="scientific">Dimorphilus gyrociliatus</name>
    <dbReference type="NCBI Taxonomy" id="2664684"/>
    <lineage>
        <taxon>Eukaryota</taxon>
        <taxon>Metazoa</taxon>
        <taxon>Spiralia</taxon>
        <taxon>Lophotrochozoa</taxon>
        <taxon>Annelida</taxon>
        <taxon>Polychaeta</taxon>
        <taxon>Polychaeta incertae sedis</taxon>
        <taxon>Dinophilidae</taxon>
        <taxon>Dimorphilus</taxon>
    </lineage>
</organism>
<proteinExistence type="inferred from homology"/>
<comment type="caution">
    <text evidence="5">The sequence shown here is derived from an EMBL/GenBank/DDBJ whole genome shotgun (WGS) entry which is preliminary data.</text>
</comment>
<evidence type="ECO:0000256" key="1">
    <source>
        <dbReference type="ARBA" id="ARBA00007782"/>
    </source>
</evidence>
<dbReference type="Pfam" id="PF01111">
    <property type="entry name" value="CKS"/>
    <property type="match status" value="1"/>
</dbReference>
<dbReference type="Gene3D" id="3.30.170.10">
    <property type="entry name" value="Cyclin-dependent kinase, regulatory subunit"/>
    <property type="match status" value="1"/>
</dbReference>
<dbReference type="SUPFAM" id="SSF55637">
    <property type="entry name" value="Cell cycle regulatory proteins"/>
    <property type="match status" value="1"/>
</dbReference>
<keyword evidence="3 4" id="KW-0131">Cell cycle</keyword>
<comment type="similarity">
    <text evidence="1 4">Belongs to the CKS family.</text>
</comment>
<dbReference type="EMBL" id="CAJFCJ010000005">
    <property type="protein sequence ID" value="CAD5115057.1"/>
    <property type="molecule type" value="Genomic_DNA"/>
</dbReference>
<dbReference type="InterPro" id="IPR036858">
    <property type="entry name" value="Cyclin-dep_kinase_reg-sub_sf"/>
</dbReference>
<evidence type="ECO:0000313" key="6">
    <source>
        <dbReference type="Proteomes" id="UP000549394"/>
    </source>
</evidence>
<keyword evidence="2 4" id="KW-0132">Cell division</keyword>
<evidence type="ECO:0000256" key="3">
    <source>
        <dbReference type="ARBA" id="ARBA00023306"/>
    </source>
</evidence>
<dbReference type="AlphaFoldDB" id="A0A7I8VFI7"/>
<dbReference type="Proteomes" id="UP000549394">
    <property type="component" value="Unassembled WGS sequence"/>
</dbReference>
<comment type="function">
    <text evidence="4">Binds to the catalytic subunit of the cyclin dependent kinases and is essential for their biological function.</text>
</comment>
<accession>A0A7I8VFI7</accession>
<evidence type="ECO:0000313" key="5">
    <source>
        <dbReference type="EMBL" id="CAD5115057.1"/>
    </source>
</evidence>
<dbReference type="InterPro" id="IPR000789">
    <property type="entry name" value="Cyclin-dep_kinase_reg-sub"/>
</dbReference>
<evidence type="ECO:0000256" key="2">
    <source>
        <dbReference type="ARBA" id="ARBA00022618"/>
    </source>
</evidence>
<dbReference type="GO" id="GO:0016538">
    <property type="term" value="F:cyclin-dependent protein serine/threonine kinase regulator activity"/>
    <property type="evidence" value="ECO:0007669"/>
    <property type="project" value="InterPro"/>
</dbReference>
<sequence length="94" mass="11569">MQSKSFSSEPYYSDRYHDEEYEYRHVICPKDWWSRIPKEQLMTETEWRSLGIQQSIGWEHYMIHEPGRLTQFVSLLKLYVLYRTTYTIVPKKKT</sequence>
<protein>
    <recommendedName>
        <fullName evidence="4">Cyclin-dependent kinases regulatory subunit</fullName>
    </recommendedName>
</protein>
<dbReference type="GO" id="GO:0051301">
    <property type="term" value="P:cell division"/>
    <property type="evidence" value="ECO:0007669"/>
    <property type="project" value="UniProtKB-UniRule"/>
</dbReference>
<evidence type="ECO:0000256" key="4">
    <source>
        <dbReference type="RuleBase" id="RU311113"/>
    </source>
</evidence>
<name>A0A7I8VFI7_9ANNE</name>
<dbReference type="SMART" id="SM01084">
    <property type="entry name" value="CKS"/>
    <property type="match status" value="1"/>
</dbReference>
<gene>
    <name evidence="5" type="ORF">DGYR_LOCUS3833</name>
</gene>
<reference evidence="5 6" key="1">
    <citation type="submission" date="2020-08" db="EMBL/GenBank/DDBJ databases">
        <authorList>
            <person name="Hejnol A."/>
        </authorList>
    </citation>
    <scope>NUCLEOTIDE SEQUENCE [LARGE SCALE GENOMIC DNA]</scope>
</reference>
<keyword evidence="6" id="KW-1185">Reference proteome</keyword>
<dbReference type="OrthoDB" id="440676at2759"/>
<dbReference type="PANTHER" id="PTHR23415">
    <property type="entry name" value="CYCLIN-DEPENDENT KINASES REGULATORY SUBUNIT/60S RIBOSOME SUBUNIT BIOGENESIS PROTEIN NIP7"/>
    <property type="match status" value="1"/>
</dbReference>
<dbReference type="PRINTS" id="PR00296">
    <property type="entry name" value="CYCLINKINASE"/>
</dbReference>